<feature type="region of interest" description="Disordered" evidence="1">
    <location>
        <begin position="230"/>
        <end position="249"/>
    </location>
</feature>
<dbReference type="Proteomes" id="UP000010445">
    <property type="component" value="Unassembled WGS sequence"/>
</dbReference>
<evidence type="ECO:0000256" key="1">
    <source>
        <dbReference type="SAM" id="MobiDB-lite"/>
    </source>
</evidence>
<dbReference type="Pfam" id="PF21997">
    <property type="entry name" value="DUF6928"/>
    <property type="match status" value="1"/>
</dbReference>
<dbReference type="PATRIC" id="fig|1035195.3.peg.13"/>
<accession>L1MP38</accession>
<dbReference type="STRING" id="1035195.HMPREF9997_00012"/>
<organism evidence="2 3">
    <name type="scientific">Corynebacterium durum F0235</name>
    <dbReference type="NCBI Taxonomy" id="1035195"/>
    <lineage>
        <taxon>Bacteria</taxon>
        <taxon>Bacillati</taxon>
        <taxon>Actinomycetota</taxon>
        <taxon>Actinomycetes</taxon>
        <taxon>Mycobacteriales</taxon>
        <taxon>Corynebacteriaceae</taxon>
        <taxon>Corynebacterium</taxon>
    </lineage>
</organism>
<feature type="region of interest" description="Disordered" evidence="1">
    <location>
        <begin position="281"/>
        <end position="318"/>
    </location>
</feature>
<feature type="compositionally biased region" description="Basic and acidic residues" evidence="1">
    <location>
        <begin position="281"/>
        <end position="291"/>
    </location>
</feature>
<feature type="region of interest" description="Disordered" evidence="1">
    <location>
        <begin position="354"/>
        <end position="373"/>
    </location>
</feature>
<sequence length="373" mass="41827">MVARHDAVVTLWFITAAEPARTLRAEPKADRGYGRKYLAHLNPAWPITPIGQFDLNRSVPASPGEFYVGGYPGVAIVQTVINNAHQLSELDARLLTSIPATDVYALAANPSTGLGGIAHWRGGTLKRSFCARRNRVYEDIGFPEDFEHRYWNSDDDAPEVGSSNLPFNPIDLVDTAQQEWIGVPVSPDGPDINIVAYAIDGRPEPKVVDNPKQHNIGDLVAAASNKLGFNPATRDYDDYEDGELEDPNPLNRIAQRGLRALGSARDTTRIRFREFGSSLHEKIRHTDRDPNQPRTQRLPRRLRRRGNNPEYLGDYPEEDFSEEIETTDTEILEVAEITEGISDHINDQADILAYEPIEDFPEDSDDPHERKRS</sequence>
<feature type="compositionally biased region" description="Acidic residues" evidence="1">
    <location>
        <begin position="237"/>
        <end position="246"/>
    </location>
</feature>
<dbReference type="EMBL" id="AMEM01000001">
    <property type="protein sequence ID" value="EKX92719.1"/>
    <property type="molecule type" value="Genomic_DNA"/>
</dbReference>
<feature type="compositionally biased region" description="Basic residues" evidence="1">
    <location>
        <begin position="297"/>
        <end position="306"/>
    </location>
</feature>
<evidence type="ECO:0000313" key="2">
    <source>
        <dbReference type="EMBL" id="EKX92719.1"/>
    </source>
</evidence>
<keyword evidence="3" id="KW-1185">Reference proteome</keyword>
<proteinExistence type="predicted"/>
<gene>
    <name evidence="2" type="ORF">HMPREF9997_00012</name>
</gene>
<evidence type="ECO:0000313" key="3">
    <source>
        <dbReference type="Proteomes" id="UP000010445"/>
    </source>
</evidence>
<dbReference type="AlphaFoldDB" id="L1MP38"/>
<name>L1MP38_9CORY</name>
<comment type="caution">
    <text evidence="2">The sequence shown here is derived from an EMBL/GenBank/DDBJ whole genome shotgun (WGS) entry which is preliminary data.</text>
</comment>
<protein>
    <submittedName>
        <fullName evidence="2">Uncharacterized protein</fullName>
    </submittedName>
</protein>
<dbReference type="HOGENOM" id="CLU_062995_0_0_11"/>
<dbReference type="InterPro" id="IPR053847">
    <property type="entry name" value="DUF6928"/>
</dbReference>
<reference evidence="2 3" key="1">
    <citation type="submission" date="2012-05" db="EMBL/GenBank/DDBJ databases">
        <authorList>
            <person name="Weinstock G."/>
            <person name="Sodergren E."/>
            <person name="Lobos E.A."/>
            <person name="Fulton L."/>
            <person name="Fulton R."/>
            <person name="Courtney L."/>
            <person name="Fronick C."/>
            <person name="O'Laughlin M."/>
            <person name="Godfrey J."/>
            <person name="Wilson R.M."/>
            <person name="Miner T."/>
            <person name="Farmer C."/>
            <person name="Delehaunty K."/>
            <person name="Cordes M."/>
            <person name="Minx P."/>
            <person name="Tomlinson C."/>
            <person name="Chen J."/>
            <person name="Wollam A."/>
            <person name="Pepin K.H."/>
            <person name="Bhonagiri V."/>
            <person name="Zhang X."/>
            <person name="Suruliraj S."/>
            <person name="Warren W."/>
            <person name="Mitreva M."/>
            <person name="Mardis E.R."/>
            <person name="Wilson R.K."/>
        </authorList>
    </citation>
    <scope>NUCLEOTIDE SEQUENCE [LARGE SCALE GENOMIC DNA]</scope>
    <source>
        <strain evidence="2 3">F0235</strain>
    </source>
</reference>
<dbReference type="eggNOG" id="ENOG5031CVH">
    <property type="taxonomic scope" value="Bacteria"/>
</dbReference>
<feature type="compositionally biased region" description="Acidic residues" evidence="1">
    <location>
        <begin position="356"/>
        <end position="366"/>
    </location>
</feature>